<dbReference type="PANTHER" id="PTHR43005:SF1">
    <property type="entry name" value="SPERMIDINE_PUTRESCINE TRANSPORT SYSTEM PERMEASE PROTEIN"/>
    <property type="match status" value="1"/>
</dbReference>
<gene>
    <name evidence="9" type="ORF">C5L14_29315</name>
</gene>
<keyword evidence="10" id="KW-1185">Reference proteome</keyword>
<evidence type="ECO:0000256" key="7">
    <source>
        <dbReference type="RuleBase" id="RU363032"/>
    </source>
</evidence>
<accession>A0A2S9Q3Z3</accession>
<proteinExistence type="inferred from homology"/>
<comment type="subcellular location">
    <subcellularLocation>
        <location evidence="1 7">Cell membrane</location>
        <topology evidence="1 7">Multi-pass membrane protein</topology>
    </subcellularLocation>
</comment>
<dbReference type="OrthoDB" id="7375219at2"/>
<keyword evidence="5 7" id="KW-1133">Transmembrane helix</keyword>
<dbReference type="Pfam" id="PF00528">
    <property type="entry name" value="BPD_transp_1"/>
    <property type="match status" value="1"/>
</dbReference>
<evidence type="ECO:0000256" key="5">
    <source>
        <dbReference type="ARBA" id="ARBA00022989"/>
    </source>
</evidence>
<evidence type="ECO:0000256" key="3">
    <source>
        <dbReference type="ARBA" id="ARBA00022475"/>
    </source>
</evidence>
<evidence type="ECO:0000256" key="4">
    <source>
        <dbReference type="ARBA" id="ARBA00022692"/>
    </source>
</evidence>
<dbReference type="InterPro" id="IPR000515">
    <property type="entry name" value="MetI-like"/>
</dbReference>
<protein>
    <submittedName>
        <fullName evidence="9">ABC transporter permease</fullName>
    </submittedName>
</protein>
<feature type="domain" description="ABC transmembrane type-1" evidence="8">
    <location>
        <begin position="61"/>
        <end position="275"/>
    </location>
</feature>
<dbReference type="GO" id="GO:0055085">
    <property type="term" value="P:transmembrane transport"/>
    <property type="evidence" value="ECO:0007669"/>
    <property type="project" value="InterPro"/>
</dbReference>
<keyword evidence="4 7" id="KW-0812">Transmembrane</keyword>
<reference evidence="9 10" key="1">
    <citation type="submission" date="2018-02" db="EMBL/GenBank/DDBJ databases">
        <title>Whole genome sequencing of endophytic bacterium.</title>
        <authorList>
            <person name="Eedara R."/>
            <person name="Podile A.R."/>
        </authorList>
    </citation>
    <scope>NUCLEOTIDE SEQUENCE [LARGE SCALE GENOMIC DNA]</scope>
    <source>
        <strain evidence="9 10">RP1T</strain>
    </source>
</reference>
<dbReference type="CDD" id="cd06261">
    <property type="entry name" value="TM_PBP2"/>
    <property type="match status" value="1"/>
</dbReference>
<dbReference type="PROSITE" id="PS50928">
    <property type="entry name" value="ABC_TM1"/>
    <property type="match status" value="1"/>
</dbReference>
<dbReference type="EMBL" id="PUEJ01000017">
    <property type="protein sequence ID" value="PRH84024.1"/>
    <property type="molecule type" value="Genomic_DNA"/>
</dbReference>
<keyword evidence="2 7" id="KW-0813">Transport</keyword>
<evidence type="ECO:0000256" key="2">
    <source>
        <dbReference type="ARBA" id="ARBA00022448"/>
    </source>
</evidence>
<comment type="similarity">
    <text evidence="7">Belongs to the binding-protein-dependent transport system permease family.</text>
</comment>
<keyword evidence="3" id="KW-1003">Cell membrane</keyword>
<dbReference type="GO" id="GO:0005886">
    <property type="term" value="C:plasma membrane"/>
    <property type="evidence" value="ECO:0007669"/>
    <property type="project" value="UniProtKB-SubCell"/>
</dbReference>
<dbReference type="PANTHER" id="PTHR43005">
    <property type="entry name" value="BLR7065 PROTEIN"/>
    <property type="match status" value="1"/>
</dbReference>
<dbReference type="AlphaFoldDB" id="A0A2S9Q3Z3"/>
<evidence type="ECO:0000313" key="9">
    <source>
        <dbReference type="EMBL" id="PRH84024.1"/>
    </source>
</evidence>
<dbReference type="InterPro" id="IPR035906">
    <property type="entry name" value="MetI-like_sf"/>
</dbReference>
<keyword evidence="6 7" id="KW-0472">Membrane</keyword>
<organism evidence="9 10">
    <name type="scientific">Labrys okinawensis</name>
    <dbReference type="NCBI Taxonomy" id="346911"/>
    <lineage>
        <taxon>Bacteria</taxon>
        <taxon>Pseudomonadati</taxon>
        <taxon>Pseudomonadota</taxon>
        <taxon>Alphaproteobacteria</taxon>
        <taxon>Hyphomicrobiales</taxon>
        <taxon>Xanthobacteraceae</taxon>
        <taxon>Labrys</taxon>
    </lineage>
</organism>
<dbReference type="SUPFAM" id="SSF161098">
    <property type="entry name" value="MetI-like"/>
    <property type="match status" value="1"/>
</dbReference>
<evidence type="ECO:0000256" key="6">
    <source>
        <dbReference type="ARBA" id="ARBA00023136"/>
    </source>
</evidence>
<name>A0A2S9Q3Z3_9HYPH</name>
<feature type="transmembrane region" description="Helical" evidence="7">
    <location>
        <begin position="149"/>
        <end position="173"/>
    </location>
</feature>
<sequence>MYILLIPSFVLILAVVLYPTLYGAQLSFREMRMNRPALGTGLIGFKHYIRLYSDPVFWTALWNTVVWTTASVALEFLLGLVAALALNRNLPGTKLLGVLILLPYFLPNVVAGHMWSLLLDPRLGVINDLLVKAGILGSYKAWFADPSTAMAAAILVEAWHGFPFFALLLLAGLKGIPADLYKAANIDGAGPLAQLRLITLPMLRTVIAAAVILRVIGLVNSPDLLLILTGGGPGRATQVLSLYAFQAAYKDFNFGYAAALSVVMFVLLMLFAWAYIRVSKVNKD</sequence>
<evidence type="ECO:0000256" key="1">
    <source>
        <dbReference type="ARBA" id="ARBA00004651"/>
    </source>
</evidence>
<dbReference type="Proteomes" id="UP000237682">
    <property type="component" value="Unassembled WGS sequence"/>
</dbReference>
<comment type="caution">
    <text evidence="9">The sequence shown here is derived from an EMBL/GenBank/DDBJ whole genome shotgun (WGS) entry which is preliminary data.</text>
</comment>
<evidence type="ECO:0000259" key="8">
    <source>
        <dbReference type="PROSITE" id="PS50928"/>
    </source>
</evidence>
<evidence type="ECO:0000313" key="10">
    <source>
        <dbReference type="Proteomes" id="UP000237682"/>
    </source>
</evidence>
<feature type="transmembrane region" description="Helical" evidence="7">
    <location>
        <begin position="254"/>
        <end position="276"/>
    </location>
</feature>
<dbReference type="Gene3D" id="1.10.3720.10">
    <property type="entry name" value="MetI-like"/>
    <property type="match status" value="1"/>
</dbReference>
<feature type="transmembrane region" description="Helical" evidence="7">
    <location>
        <begin position="65"/>
        <end position="86"/>
    </location>
</feature>
<feature type="transmembrane region" description="Helical" evidence="7">
    <location>
        <begin position="98"/>
        <end position="118"/>
    </location>
</feature>